<keyword evidence="2" id="KW-1185">Reference proteome</keyword>
<organism evidence="1 2">
    <name type="scientific">Wansuia hejianensis</name>
    <dbReference type="NCBI Taxonomy" id="2763667"/>
    <lineage>
        <taxon>Bacteria</taxon>
        <taxon>Bacillati</taxon>
        <taxon>Bacillota</taxon>
        <taxon>Clostridia</taxon>
        <taxon>Lachnospirales</taxon>
        <taxon>Lachnospiraceae</taxon>
        <taxon>Wansuia</taxon>
    </lineage>
</organism>
<sequence>MKAIKINWKIRLKSCKFWIQILLAVATPVSAYYGLTGADMTTWPKLFGTVLEAISNPYVVATMAVSVFNTIIDPTTAGLCDSRQALTYTEVKKEQKESS</sequence>
<dbReference type="KEGG" id="whj:H9Q79_01365"/>
<reference evidence="1 2" key="1">
    <citation type="submission" date="2020-08" db="EMBL/GenBank/DDBJ databases">
        <authorList>
            <person name="Liu C."/>
            <person name="Sun Q."/>
        </authorList>
    </citation>
    <scope>NUCLEOTIDE SEQUENCE [LARGE SCALE GENOMIC DNA]</scope>
    <source>
        <strain evidence="1 2">NSJ-29</strain>
    </source>
</reference>
<gene>
    <name evidence="1" type="ORF">H9Q79_01365</name>
</gene>
<proteinExistence type="predicted"/>
<dbReference type="AlphaFoldDB" id="A0A7G9GDU8"/>
<accession>A0A7G9GDU8</accession>
<dbReference type="EMBL" id="CP060635">
    <property type="protein sequence ID" value="QNM08980.1"/>
    <property type="molecule type" value="Genomic_DNA"/>
</dbReference>
<name>A0A7G9GDU8_9FIRM</name>
<dbReference type="Pfam" id="PF04531">
    <property type="entry name" value="Phage_holin_1"/>
    <property type="match status" value="1"/>
</dbReference>
<dbReference type="NCBIfam" id="TIGR01598">
    <property type="entry name" value="holin_phiLC3"/>
    <property type="match status" value="1"/>
</dbReference>
<protein>
    <submittedName>
        <fullName evidence="1">Phage holin</fullName>
    </submittedName>
</protein>
<evidence type="ECO:0000313" key="1">
    <source>
        <dbReference type="EMBL" id="QNM08980.1"/>
    </source>
</evidence>
<dbReference type="Proteomes" id="UP000515860">
    <property type="component" value="Chromosome"/>
</dbReference>
<dbReference type="RefSeq" id="WP_249329054.1">
    <property type="nucleotide sequence ID" value="NZ_CP060635.1"/>
</dbReference>
<dbReference type="InterPro" id="IPR006485">
    <property type="entry name" value="Phage-like_holin"/>
</dbReference>
<evidence type="ECO:0000313" key="2">
    <source>
        <dbReference type="Proteomes" id="UP000515860"/>
    </source>
</evidence>